<reference evidence="2" key="1">
    <citation type="journal article" date="2017" name="Nat. Ecol. Evol.">
        <title>Genome expansion and lineage-specific genetic innovations in the forest pathogenic fungi Armillaria.</title>
        <authorList>
            <person name="Sipos G."/>
            <person name="Prasanna A.N."/>
            <person name="Walter M.C."/>
            <person name="O'Connor E."/>
            <person name="Balint B."/>
            <person name="Krizsan K."/>
            <person name="Kiss B."/>
            <person name="Hess J."/>
            <person name="Varga T."/>
            <person name="Slot J."/>
            <person name="Riley R."/>
            <person name="Boka B."/>
            <person name="Rigling D."/>
            <person name="Barry K."/>
            <person name="Lee J."/>
            <person name="Mihaltcheva S."/>
            <person name="LaButti K."/>
            <person name="Lipzen A."/>
            <person name="Waldron R."/>
            <person name="Moloney N.M."/>
            <person name="Sperisen C."/>
            <person name="Kredics L."/>
            <person name="Vagvoelgyi C."/>
            <person name="Patrignani A."/>
            <person name="Fitzpatrick D."/>
            <person name="Nagy I."/>
            <person name="Doyle S."/>
            <person name="Anderson J.B."/>
            <person name="Grigoriev I.V."/>
            <person name="Gueldener U."/>
            <person name="Muensterkoetter M."/>
            <person name="Nagy L.G."/>
        </authorList>
    </citation>
    <scope>NUCLEOTIDE SEQUENCE [LARGE SCALE GENOMIC DNA]</scope>
    <source>
        <strain evidence="2">Ar21-2</strain>
    </source>
</reference>
<sequence length="173" mass="17186">MNQFSLEQLAAALSVLSISVLNMDVAIGPASHAHASADMAVGPLLTFHCSHCAFPNTVSFLAVPMMMGILLPSMRSGGHLVLHTFNLAHATVTPATITPAAVTASPAVHAPVTPAPVAIAPAPAPIIAPAAPAPGPSQPASVAVTVGPDGPCTHAAAQAAFDEALATSAMEIL</sequence>
<dbReference type="Proteomes" id="UP000217790">
    <property type="component" value="Unassembled WGS sequence"/>
</dbReference>
<dbReference type="EMBL" id="KZ293663">
    <property type="protein sequence ID" value="PBK91048.1"/>
    <property type="molecule type" value="Genomic_DNA"/>
</dbReference>
<evidence type="ECO:0000313" key="1">
    <source>
        <dbReference type="EMBL" id="PBK91048.1"/>
    </source>
</evidence>
<accession>A0A2H3DJL2</accession>
<evidence type="ECO:0000313" key="2">
    <source>
        <dbReference type="Proteomes" id="UP000217790"/>
    </source>
</evidence>
<dbReference type="OrthoDB" id="3050570at2759"/>
<dbReference type="InParanoid" id="A0A2H3DJL2"/>
<name>A0A2H3DJL2_ARMGA</name>
<gene>
    <name evidence="1" type="ORF">ARMGADRAFT_1032122</name>
</gene>
<keyword evidence="2" id="KW-1185">Reference proteome</keyword>
<protein>
    <submittedName>
        <fullName evidence="1">Uncharacterized protein</fullName>
    </submittedName>
</protein>
<dbReference type="STRING" id="47427.A0A2H3DJL2"/>
<organism evidence="1 2">
    <name type="scientific">Armillaria gallica</name>
    <name type="common">Bulbous honey fungus</name>
    <name type="synonym">Armillaria bulbosa</name>
    <dbReference type="NCBI Taxonomy" id="47427"/>
    <lineage>
        <taxon>Eukaryota</taxon>
        <taxon>Fungi</taxon>
        <taxon>Dikarya</taxon>
        <taxon>Basidiomycota</taxon>
        <taxon>Agaricomycotina</taxon>
        <taxon>Agaricomycetes</taxon>
        <taxon>Agaricomycetidae</taxon>
        <taxon>Agaricales</taxon>
        <taxon>Marasmiineae</taxon>
        <taxon>Physalacriaceae</taxon>
        <taxon>Armillaria</taxon>
    </lineage>
</organism>
<dbReference type="AlphaFoldDB" id="A0A2H3DJL2"/>
<proteinExistence type="predicted"/>